<sequence length="186" mass="20817">MDPLVMELLEAERNSQYFQKGDAGDIFNGTVMGDLLFTDRLFDGHSSLTQAAKSMSLIVDLFKMDRLMDGTSNSPPVHTEVKKQEPRRNIFSKHEMTSTAERSSILSTEKVFADILAVDTMIANEQKNKTHSQYMNLMQDLLAVDEMIDNAEQQNLENSLKLANPGGNSQEGCVAVEPRRSIFSPK</sequence>
<evidence type="ECO:0000313" key="3">
    <source>
        <dbReference type="EMBL" id="CAD8404440.1"/>
    </source>
</evidence>
<proteinExistence type="predicted"/>
<organism evidence="2">
    <name type="scientific">Proboscia inermis</name>
    <dbReference type="NCBI Taxonomy" id="420281"/>
    <lineage>
        <taxon>Eukaryota</taxon>
        <taxon>Sar</taxon>
        <taxon>Stramenopiles</taxon>
        <taxon>Ochrophyta</taxon>
        <taxon>Bacillariophyta</taxon>
        <taxon>Coscinodiscophyceae</taxon>
        <taxon>Rhizosoleniophycidae</taxon>
        <taxon>Rhizosoleniales</taxon>
        <taxon>Rhizosoleniaceae</taxon>
        <taxon>Proboscia</taxon>
    </lineage>
</organism>
<accession>A0A6T8F9J6</accession>
<dbReference type="AlphaFoldDB" id="A0A6T8F9J6"/>
<reference evidence="2" key="1">
    <citation type="submission" date="2021-01" db="EMBL/GenBank/DDBJ databases">
        <authorList>
            <person name="Corre E."/>
            <person name="Pelletier E."/>
            <person name="Niang G."/>
            <person name="Scheremetjew M."/>
            <person name="Finn R."/>
            <person name="Kale V."/>
            <person name="Holt S."/>
            <person name="Cochrane G."/>
            <person name="Meng A."/>
            <person name="Brown T."/>
            <person name="Cohen L."/>
        </authorList>
    </citation>
    <scope>NUCLEOTIDE SEQUENCE</scope>
    <source>
        <strain evidence="2">CCAP1064/1</strain>
    </source>
</reference>
<dbReference type="EMBL" id="HBEL01001158">
    <property type="protein sequence ID" value="CAD8404440.1"/>
    <property type="molecule type" value="Transcribed_RNA"/>
</dbReference>
<name>A0A6T8F9J6_9STRA</name>
<evidence type="ECO:0000313" key="2">
    <source>
        <dbReference type="EMBL" id="CAD8404439.1"/>
    </source>
</evidence>
<dbReference type="EMBL" id="HBEL01001157">
    <property type="protein sequence ID" value="CAD8404439.1"/>
    <property type="molecule type" value="Transcribed_RNA"/>
</dbReference>
<feature type="region of interest" description="Disordered" evidence="1">
    <location>
        <begin position="162"/>
        <end position="186"/>
    </location>
</feature>
<gene>
    <name evidence="2" type="ORF">PINE0816_LOCUS542</name>
    <name evidence="3" type="ORF">PINE0816_LOCUS543</name>
</gene>
<protein>
    <submittedName>
        <fullName evidence="2">Uncharacterized protein</fullName>
    </submittedName>
</protein>
<evidence type="ECO:0000256" key="1">
    <source>
        <dbReference type="SAM" id="MobiDB-lite"/>
    </source>
</evidence>